<keyword evidence="1" id="KW-0472">Membrane</keyword>
<organism evidence="2 3">
    <name type="scientific">Mycoplasma todarodis</name>
    <dbReference type="NCBI Taxonomy" id="1937191"/>
    <lineage>
        <taxon>Bacteria</taxon>
        <taxon>Bacillati</taxon>
        <taxon>Mycoplasmatota</taxon>
        <taxon>Mollicutes</taxon>
        <taxon>Mycoplasmataceae</taxon>
        <taxon>Mycoplasma</taxon>
    </lineage>
</organism>
<evidence type="ECO:0000313" key="3">
    <source>
        <dbReference type="Proteomes" id="UP000291072"/>
    </source>
</evidence>
<keyword evidence="1" id="KW-0812">Transmembrane</keyword>
<keyword evidence="3" id="KW-1185">Reference proteome</keyword>
<keyword evidence="1" id="KW-1133">Transmembrane helix</keyword>
<accession>A0A4R0XKX0</accession>
<comment type="caution">
    <text evidence="2">The sequence shown here is derived from an EMBL/GenBank/DDBJ whole genome shotgun (WGS) entry which is preliminary data.</text>
</comment>
<gene>
    <name evidence="2" type="ORF">C4B25_01835</name>
</gene>
<reference evidence="2 3" key="1">
    <citation type="submission" date="2018-02" db="EMBL/GenBank/DDBJ databases">
        <title>Mycoplasma marinum and Mycoplasma todarodis sp. nov., moderately halophilic and psychrotolerant mycoplasmas isolated from cephalopods.</title>
        <authorList>
            <person name="Viver T."/>
        </authorList>
    </citation>
    <scope>NUCLEOTIDE SEQUENCE [LARGE SCALE GENOMIC DNA]</scope>
    <source>
        <strain evidence="2 3">5H</strain>
    </source>
</reference>
<feature type="transmembrane region" description="Helical" evidence="1">
    <location>
        <begin position="90"/>
        <end position="114"/>
    </location>
</feature>
<sequence>MKKLITLTVLSTVILILLIVGITQRVALFDKLHGDVAKVTGDAIANDAYINKTPTVIMESPAVIFSILSIVWLFVIVLTIPLLKLKSKSIFLNFVIIIQIILAPVAVILTPIYLAVLKYGKGLSGDMELLQGGVE</sequence>
<dbReference type="AlphaFoldDB" id="A0A4R0XKX0"/>
<dbReference type="Proteomes" id="UP000291072">
    <property type="component" value="Unassembled WGS sequence"/>
</dbReference>
<feature type="transmembrane region" description="Helical" evidence="1">
    <location>
        <begin position="62"/>
        <end position="83"/>
    </location>
</feature>
<evidence type="ECO:0000256" key="1">
    <source>
        <dbReference type="SAM" id="Phobius"/>
    </source>
</evidence>
<dbReference type="RefSeq" id="WP_131613358.1">
    <property type="nucleotide sequence ID" value="NZ_PSZP01000009.1"/>
</dbReference>
<dbReference type="EMBL" id="PSZP01000009">
    <property type="protein sequence ID" value="TCG11306.1"/>
    <property type="molecule type" value="Genomic_DNA"/>
</dbReference>
<name>A0A4R0XKX0_9MOLU</name>
<proteinExistence type="predicted"/>
<protein>
    <submittedName>
        <fullName evidence="2">Uncharacterized protein</fullName>
    </submittedName>
</protein>
<evidence type="ECO:0000313" key="2">
    <source>
        <dbReference type="EMBL" id="TCG11306.1"/>
    </source>
</evidence>